<dbReference type="RefSeq" id="WP_012580763.1">
    <property type="nucleotide sequence ID" value="NC_017537.1"/>
</dbReference>
<dbReference type="InterPro" id="IPR053959">
    <property type="entry name" value="YvlB/LiaX_N"/>
</dbReference>
<evidence type="ECO:0000259" key="3">
    <source>
        <dbReference type="Pfam" id="PF22746"/>
    </source>
</evidence>
<evidence type="ECO:0000313" key="4">
    <source>
        <dbReference type="EMBL" id="AEH93534.1"/>
    </source>
</evidence>
<evidence type="ECO:0000313" key="5">
    <source>
        <dbReference type="Proteomes" id="UP000000486"/>
    </source>
</evidence>
<dbReference type="Proteomes" id="UP000000486">
    <property type="component" value="Chromosome"/>
</dbReference>
<dbReference type="Pfam" id="PF13349">
    <property type="entry name" value="DUF4097"/>
    <property type="match status" value="1"/>
</dbReference>
<dbReference type="InterPro" id="IPR016599">
    <property type="entry name" value="UCP012569"/>
</dbReference>
<feature type="compositionally biased region" description="Acidic residues" evidence="1">
    <location>
        <begin position="49"/>
        <end position="63"/>
    </location>
</feature>
<dbReference type="PANTHER" id="PTHR33885">
    <property type="entry name" value="PHAGE SHOCK PROTEIN C"/>
    <property type="match status" value="1"/>
</dbReference>
<dbReference type="AlphaFoldDB" id="A0A0E0UYY2"/>
<dbReference type="HOGENOM" id="CLU_033702_1_0_9"/>
<dbReference type="Pfam" id="PF22746">
    <property type="entry name" value="SHOCT-like_DUF2089-C"/>
    <property type="match status" value="1"/>
</dbReference>
<dbReference type="PIRSF" id="PIRSF012569">
    <property type="entry name" value="UCP012569"/>
    <property type="match status" value="1"/>
</dbReference>
<proteinExistence type="predicted"/>
<evidence type="ECO:0000256" key="1">
    <source>
        <dbReference type="SAM" id="MobiDB-lite"/>
    </source>
</evidence>
<dbReference type="PANTHER" id="PTHR33885:SF4">
    <property type="entry name" value="LMO2487 PROTEIN"/>
    <property type="match status" value="1"/>
</dbReference>
<organism evidence="4 5">
    <name type="scientific">Listeria monocytogenes serotype 4a (strain M7)</name>
    <dbReference type="NCBI Taxonomy" id="1030009"/>
    <lineage>
        <taxon>Bacteria</taxon>
        <taxon>Bacillati</taxon>
        <taxon>Bacillota</taxon>
        <taxon>Bacilli</taxon>
        <taxon>Bacillales</taxon>
        <taxon>Listeriaceae</taxon>
        <taxon>Listeria</taxon>
    </lineage>
</organism>
<sequence>MENERKRILELVKQGIISTEEALTLLENISKKEGKTAANENIRRSAAPSEEEQVEKEIEEELSYDYSKGWNNQGNPYTPPKSRKRRPEPAPENRERYEEEDGENSSKDREDSMRNMVNDLSQAGEKIGSFLNSAFKQVKDMPFPFLTSTKIERDFIYHDTTLSILEFEIANGNIEFKPSDSNDIKVHAMIKLFKEYPEDEALKIFFDKTTLRVDEETLRFESKSKQIVTNLTVYLPRREYDYVSVKMLNGNFHMDELSGRDLFVKTTNGNISIGTLNATLAEIESINGNVRIQNGEIRDVALKTFNGNVAVKGNYYSTNLQTKNGNVNYQLTGNEATFLKAKTGAGNIDVVVPAAIGVDGRFHTNLGKLLLDLKDAEILESKTESVSKSIIFTKLPDAADSSLKIEAEATTGSVKIRDVK</sequence>
<dbReference type="InterPro" id="IPR052027">
    <property type="entry name" value="PspC"/>
</dbReference>
<accession>A0A0E0UYY2</accession>
<feature type="compositionally biased region" description="Basic and acidic residues" evidence="1">
    <location>
        <begin position="87"/>
        <end position="97"/>
    </location>
</feature>
<reference evidence="4 5" key="1">
    <citation type="journal article" date="2011" name="J. Bacteriol.">
        <title>Genome sequence of the nonpathogenic Listeria monocytogenes serovar 4a strain M7.</title>
        <authorList>
            <person name="Chen J."/>
            <person name="Xia Y."/>
            <person name="Cheng C."/>
            <person name="Fang C."/>
            <person name="Shan Y."/>
            <person name="Jin G."/>
            <person name="Fang W."/>
        </authorList>
    </citation>
    <scope>NUCLEOTIDE SEQUENCE [LARGE SCALE GENOMIC DNA]</scope>
    <source>
        <strain evidence="4 5">M7</strain>
    </source>
</reference>
<dbReference type="EMBL" id="CP002816">
    <property type="protein sequence ID" value="AEH93534.1"/>
    <property type="molecule type" value="Genomic_DNA"/>
</dbReference>
<name>A0A0E0UYY2_LISMM</name>
<dbReference type="PATRIC" id="fig|1030009.3.peg.2519"/>
<feature type="domain" description="YvlB/LiaX N-terminal" evidence="3">
    <location>
        <begin position="3"/>
        <end position="33"/>
    </location>
</feature>
<dbReference type="InterPro" id="IPR025164">
    <property type="entry name" value="Toastrack_DUF4097"/>
</dbReference>
<feature type="domain" description="DUF4097" evidence="2">
    <location>
        <begin position="165"/>
        <end position="373"/>
    </location>
</feature>
<protein>
    <submittedName>
        <fullName evidence="4">Uncharacterized protein</fullName>
    </submittedName>
</protein>
<dbReference type="KEGG" id="lmq:LMM7_2529"/>
<evidence type="ECO:0000259" key="2">
    <source>
        <dbReference type="Pfam" id="PF13349"/>
    </source>
</evidence>
<feature type="region of interest" description="Disordered" evidence="1">
    <location>
        <begin position="29"/>
        <end position="112"/>
    </location>
</feature>
<gene>
    <name evidence="4" type="ordered locus">LMM7_2529</name>
</gene>